<feature type="compositionally biased region" description="Polar residues" evidence="1">
    <location>
        <begin position="10"/>
        <end position="20"/>
    </location>
</feature>
<dbReference type="EMBL" id="ML145242">
    <property type="protein sequence ID" value="TBU52651.1"/>
    <property type="molecule type" value="Genomic_DNA"/>
</dbReference>
<sequence>MLARADAGRSLQSRTNQPLSSELLGPVMPGSHMFGPSSRKAVERPFEYVTNNDDDDLHSLAAKHSAEILLLRLLQTSTPVRGYAANAYLVPYTCTRIYACASRSEDYGRSPGRGAEAARQGSALSPRLESDNVHAVAFSLVLACGRKWINLPFSEPEYPCDQQSTSDPLLMYCRDPDPLTKVDSPYLHGLRSR</sequence>
<reference evidence="2 3" key="1">
    <citation type="submission" date="2019-01" db="EMBL/GenBank/DDBJ databases">
        <title>Draft genome sequences of three monokaryotic isolates of the white-rot basidiomycete fungus Dichomitus squalens.</title>
        <authorList>
            <consortium name="DOE Joint Genome Institute"/>
            <person name="Lopez S.C."/>
            <person name="Andreopoulos B."/>
            <person name="Pangilinan J."/>
            <person name="Lipzen A."/>
            <person name="Riley R."/>
            <person name="Ahrendt S."/>
            <person name="Ng V."/>
            <person name="Barry K."/>
            <person name="Daum C."/>
            <person name="Grigoriev I.V."/>
            <person name="Hilden K.S."/>
            <person name="Makela M.R."/>
            <person name="de Vries R.P."/>
        </authorList>
    </citation>
    <scope>NUCLEOTIDE SEQUENCE [LARGE SCALE GENOMIC DNA]</scope>
    <source>
        <strain evidence="2 3">CBS 464.89</strain>
    </source>
</reference>
<evidence type="ECO:0000313" key="3">
    <source>
        <dbReference type="Proteomes" id="UP000292082"/>
    </source>
</evidence>
<evidence type="ECO:0000313" key="2">
    <source>
        <dbReference type="EMBL" id="TBU52651.1"/>
    </source>
</evidence>
<organism evidence="2 3">
    <name type="scientific">Dichomitus squalens</name>
    <dbReference type="NCBI Taxonomy" id="114155"/>
    <lineage>
        <taxon>Eukaryota</taxon>
        <taxon>Fungi</taxon>
        <taxon>Dikarya</taxon>
        <taxon>Basidiomycota</taxon>
        <taxon>Agaricomycotina</taxon>
        <taxon>Agaricomycetes</taxon>
        <taxon>Polyporales</taxon>
        <taxon>Polyporaceae</taxon>
        <taxon>Dichomitus</taxon>
    </lineage>
</organism>
<dbReference type="AlphaFoldDB" id="A0A4Q9NIY8"/>
<name>A0A4Q9NIY8_9APHY</name>
<protein>
    <submittedName>
        <fullName evidence="2">Uncharacterized protein</fullName>
    </submittedName>
</protein>
<proteinExistence type="predicted"/>
<feature type="region of interest" description="Disordered" evidence="1">
    <location>
        <begin position="1"/>
        <end position="38"/>
    </location>
</feature>
<gene>
    <name evidence="2" type="ORF">BD310DRAFT_939794</name>
</gene>
<dbReference type="Proteomes" id="UP000292082">
    <property type="component" value="Unassembled WGS sequence"/>
</dbReference>
<keyword evidence="3" id="KW-1185">Reference proteome</keyword>
<evidence type="ECO:0000256" key="1">
    <source>
        <dbReference type="SAM" id="MobiDB-lite"/>
    </source>
</evidence>
<accession>A0A4Q9NIY8</accession>